<sequence length="155" mass="17585">IRLAQMIYDKNYADFEDKVKQLIEVTSKTQDECMVALHDCNEDVNRAINFLLESTSDTNSWETVGKKRSLGKEGVPSDIKDIREKKGGEREASRGRGASNKRGRGISRGREGKKFYVFDECSACKVNSIEASCHVEDWNSEDWNEDVSPLIVMIM</sequence>
<dbReference type="InterPro" id="IPR051833">
    <property type="entry name" value="TC-DDR_regulator"/>
</dbReference>
<dbReference type="Ensembl" id="ENSMMOT00000022775.1">
    <property type="protein sequence ID" value="ENSMMOP00000022405.1"/>
    <property type="gene ID" value="ENSMMOG00000017024.1"/>
</dbReference>
<keyword evidence="11" id="KW-1185">Reference proteome</keyword>
<dbReference type="CDD" id="cd14277">
    <property type="entry name" value="UBA_UBP2_like"/>
    <property type="match status" value="1"/>
</dbReference>
<dbReference type="GO" id="GO:0061484">
    <property type="term" value="P:hematopoietic stem cell homeostasis"/>
    <property type="evidence" value="ECO:0007669"/>
    <property type="project" value="UniProtKB-ARBA"/>
</dbReference>
<evidence type="ECO:0000313" key="10">
    <source>
        <dbReference type="Ensembl" id="ENSMMOP00000022405.1"/>
    </source>
</evidence>
<dbReference type="GO" id="GO:0005694">
    <property type="term" value="C:chromosome"/>
    <property type="evidence" value="ECO:0007669"/>
    <property type="project" value="UniProtKB-SubCell"/>
</dbReference>
<name>A0A3Q3X335_MOLML</name>
<evidence type="ECO:0000256" key="6">
    <source>
        <dbReference type="ARBA" id="ARBA00022490"/>
    </source>
</evidence>
<evidence type="ECO:0000256" key="7">
    <source>
        <dbReference type="ARBA" id="ARBA00022553"/>
    </source>
</evidence>
<proteinExistence type="predicted"/>
<evidence type="ECO:0000256" key="3">
    <source>
        <dbReference type="ARBA" id="ARBA00004496"/>
    </source>
</evidence>
<evidence type="ECO:0000256" key="9">
    <source>
        <dbReference type="SAM" id="MobiDB-lite"/>
    </source>
</evidence>
<comment type="subcellular location">
    <subcellularLocation>
        <location evidence="2">Chromosome</location>
    </subcellularLocation>
    <subcellularLocation>
        <location evidence="3">Cytoplasm</location>
    </subcellularLocation>
    <subcellularLocation>
        <location evidence="1">Nucleus</location>
    </subcellularLocation>
</comment>
<keyword evidence="5" id="KW-0488">Methylation</keyword>
<keyword evidence="8" id="KW-0539">Nucleus</keyword>
<dbReference type="AlphaFoldDB" id="A0A3Q3X335"/>
<dbReference type="Gene3D" id="1.10.8.10">
    <property type="entry name" value="DNA helicase RuvA subunit, C-terminal domain"/>
    <property type="match status" value="1"/>
</dbReference>
<feature type="region of interest" description="Disordered" evidence="9">
    <location>
        <begin position="63"/>
        <end position="107"/>
    </location>
</feature>
<reference evidence="10" key="1">
    <citation type="submission" date="2025-08" db="UniProtKB">
        <authorList>
            <consortium name="Ensembl"/>
        </authorList>
    </citation>
    <scope>IDENTIFICATION</scope>
</reference>
<dbReference type="GO" id="GO:0005634">
    <property type="term" value="C:nucleus"/>
    <property type="evidence" value="ECO:0007669"/>
    <property type="project" value="UniProtKB-SubCell"/>
</dbReference>
<evidence type="ECO:0000256" key="4">
    <source>
        <dbReference type="ARBA" id="ARBA00022454"/>
    </source>
</evidence>
<dbReference type="Proteomes" id="UP000261620">
    <property type="component" value="Unplaced"/>
</dbReference>
<evidence type="ECO:0000256" key="2">
    <source>
        <dbReference type="ARBA" id="ARBA00004286"/>
    </source>
</evidence>
<dbReference type="SUPFAM" id="SSF46934">
    <property type="entry name" value="UBA-like"/>
    <property type="match status" value="1"/>
</dbReference>
<protein>
    <submittedName>
        <fullName evidence="10">Uncharacterized protein</fullName>
    </submittedName>
</protein>
<reference evidence="10" key="2">
    <citation type="submission" date="2025-09" db="UniProtKB">
        <authorList>
            <consortium name="Ensembl"/>
        </authorList>
    </citation>
    <scope>IDENTIFICATION</scope>
</reference>
<dbReference type="PANTHER" id="PTHR16308">
    <property type="entry name" value="UBIQUITIN ASSOCIATED PROTEIN 2-LIKE/LINGERER"/>
    <property type="match status" value="1"/>
</dbReference>
<keyword evidence="6" id="KW-0963">Cytoplasm</keyword>
<dbReference type="FunFam" id="1.10.8.10:FF:000004">
    <property type="entry name" value="ubiquitin-associated protein 2-like isoform X1"/>
    <property type="match status" value="1"/>
</dbReference>
<evidence type="ECO:0000256" key="1">
    <source>
        <dbReference type="ARBA" id="ARBA00004123"/>
    </source>
</evidence>
<dbReference type="GO" id="GO:0005737">
    <property type="term" value="C:cytoplasm"/>
    <property type="evidence" value="ECO:0007669"/>
    <property type="project" value="UniProtKB-SubCell"/>
</dbReference>
<accession>A0A3Q3X335</accession>
<evidence type="ECO:0000313" key="11">
    <source>
        <dbReference type="Proteomes" id="UP000261620"/>
    </source>
</evidence>
<organism evidence="10 11">
    <name type="scientific">Mola mola</name>
    <name type="common">Ocean sunfish</name>
    <name type="synonym">Tetraodon mola</name>
    <dbReference type="NCBI Taxonomy" id="94237"/>
    <lineage>
        <taxon>Eukaryota</taxon>
        <taxon>Metazoa</taxon>
        <taxon>Chordata</taxon>
        <taxon>Craniata</taxon>
        <taxon>Vertebrata</taxon>
        <taxon>Euteleostomi</taxon>
        <taxon>Actinopterygii</taxon>
        <taxon>Neopterygii</taxon>
        <taxon>Teleostei</taxon>
        <taxon>Neoteleostei</taxon>
        <taxon>Acanthomorphata</taxon>
        <taxon>Eupercaria</taxon>
        <taxon>Tetraodontiformes</taxon>
        <taxon>Molidae</taxon>
        <taxon>Mola</taxon>
    </lineage>
</organism>
<dbReference type="PANTHER" id="PTHR16308:SF20">
    <property type="entry name" value="UBIQUITIN ASSOCIATED PROTEIN 2B ISOFORM X1"/>
    <property type="match status" value="1"/>
</dbReference>
<feature type="compositionally biased region" description="Basic and acidic residues" evidence="9">
    <location>
        <begin position="78"/>
        <end position="94"/>
    </location>
</feature>
<keyword evidence="7" id="KW-0597">Phosphoprotein</keyword>
<dbReference type="InterPro" id="IPR009060">
    <property type="entry name" value="UBA-like_sf"/>
</dbReference>
<keyword evidence="4" id="KW-0158">Chromosome</keyword>
<evidence type="ECO:0000256" key="5">
    <source>
        <dbReference type="ARBA" id="ARBA00022481"/>
    </source>
</evidence>
<evidence type="ECO:0000256" key="8">
    <source>
        <dbReference type="ARBA" id="ARBA00023242"/>
    </source>
</evidence>